<dbReference type="AlphaFoldDB" id="A0A9D1L884"/>
<dbReference type="Gene3D" id="1.10.1200.80">
    <property type="entry name" value="Putative flavin oxidoreducatase, domain 2"/>
    <property type="match status" value="1"/>
</dbReference>
<name>A0A9D1L884_9FIRM</name>
<keyword evidence="9 12" id="KW-0560">Oxidoreductase</keyword>
<feature type="binding site" evidence="14">
    <location>
        <begin position="227"/>
        <end position="228"/>
    </location>
    <ligand>
        <name>FMN</name>
        <dbReference type="ChEBI" id="CHEBI:58210"/>
    </ligand>
</feature>
<dbReference type="GO" id="GO:0000049">
    <property type="term" value="F:tRNA binding"/>
    <property type="evidence" value="ECO:0007669"/>
    <property type="project" value="UniProtKB-KW"/>
</dbReference>
<dbReference type="InterPro" id="IPR018517">
    <property type="entry name" value="tRNA_hU_synthase_CS"/>
</dbReference>
<evidence type="ECO:0000256" key="13">
    <source>
        <dbReference type="PIRSR" id="PIRSR006621-1"/>
    </source>
</evidence>
<evidence type="ECO:0000256" key="2">
    <source>
        <dbReference type="ARBA" id="ARBA00002790"/>
    </source>
</evidence>
<dbReference type="InterPro" id="IPR004652">
    <property type="entry name" value="DusB-like"/>
</dbReference>
<reference evidence="16" key="2">
    <citation type="journal article" date="2021" name="PeerJ">
        <title>Extensive microbial diversity within the chicken gut microbiome revealed by metagenomics and culture.</title>
        <authorList>
            <person name="Gilroy R."/>
            <person name="Ravi A."/>
            <person name="Getino M."/>
            <person name="Pursley I."/>
            <person name="Horton D.L."/>
            <person name="Alikhan N.F."/>
            <person name="Baker D."/>
            <person name="Gharbi K."/>
            <person name="Hall N."/>
            <person name="Watson M."/>
            <person name="Adriaenssens E.M."/>
            <person name="Foster-Nyarko E."/>
            <person name="Jarju S."/>
            <person name="Secka A."/>
            <person name="Antonio M."/>
            <person name="Oren A."/>
            <person name="Chaudhuri R.R."/>
            <person name="La Ragione R."/>
            <person name="Hildebrand F."/>
            <person name="Pallen M.J."/>
        </authorList>
    </citation>
    <scope>NUCLEOTIDE SEQUENCE</scope>
    <source>
        <strain evidence="16">11300</strain>
    </source>
</reference>
<comment type="function">
    <text evidence="2 12">Catalyzes the synthesis of 5,6-dihydrouridine (D), a modified base found in the D-loop of most tRNAs, via the reduction of the C5-C6 double bond in target uridines.</text>
</comment>
<evidence type="ECO:0000259" key="15">
    <source>
        <dbReference type="Pfam" id="PF01207"/>
    </source>
</evidence>
<dbReference type="InterPro" id="IPR001269">
    <property type="entry name" value="DUS_fam"/>
</dbReference>
<dbReference type="EMBL" id="DVMO01000079">
    <property type="protein sequence ID" value="HIU27770.1"/>
    <property type="molecule type" value="Genomic_DNA"/>
</dbReference>
<organism evidence="16 17">
    <name type="scientific">Candidatus Fimisoma avicola</name>
    <dbReference type="NCBI Taxonomy" id="2840826"/>
    <lineage>
        <taxon>Bacteria</taxon>
        <taxon>Bacillati</taxon>
        <taxon>Bacillota</taxon>
        <taxon>Clostridia</taxon>
        <taxon>Eubacteriales</taxon>
        <taxon>Candidatus Fimisoma</taxon>
    </lineage>
</organism>
<dbReference type="SUPFAM" id="SSF51395">
    <property type="entry name" value="FMN-linked oxidoreductases"/>
    <property type="match status" value="1"/>
</dbReference>
<evidence type="ECO:0000256" key="12">
    <source>
        <dbReference type="PIRNR" id="PIRNR006621"/>
    </source>
</evidence>
<dbReference type="PANTHER" id="PTHR45846">
    <property type="entry name" value="TRNA-DIHYDROURIDINE(47) SYNTHASE [NAD(P)(+)]-LIKE"/>
    <property type="match status" value="1"/>
</dbReference>
<dbReference type="Pfam" id="PF01207">
    <property type="entry name" value="Dus"/>
    <property type="match status" value="1"/>
</dbReference>
<comment type="cofactor">
    <cofactor evidence="1 12 14">
        <name>FMN</name>
        <dbReference type="ChEBI" id="CHEBI:58210"/>
    </cofactor>
</comment>
<keyword evidence="14" id="KW-0547">Nucleotide-binding</keyword>
<evidence type="ECO:0000256" key="7">
    <source>
        <dbReference type="ARBA" id="ARBA00022857"/>
    </source>
</evidence>
<keyword evidence="8" id="KW-0694">RNA-binding</keyword>
<dbReference type="GO" id="GO:0017150">
    <property type="term" value="F:tRNA dihydrouridine synthase activity"/>
    <property type="evidence" value="ECO:0007669"/>
    <property type="project" value="InterPro"/>
</dbReference>
<dbReference type="InterPro" id="IPR035587">
    <property type="entry name" value="DUS-like_FMN-bd"/>
</dbReference>
<evidence type="ECO:0000313" key="17">
    <source>
        <dbReference type="Proteomes" id="UP000824091"/>
    </source>
</evidence>
<keyword evidence="3" id="KW-0820">tRNA-binding</keyword>
<comment type="catalytic activity">
    <reaction evidence="11">
        <text>a 5,6-dihydrouridine in tRNA + NAD(+) = a uridine in tRNA + NADH + H(+)</text>
        <dbReference type="Rhea" id="RHEA:54452"/>
        <dbReference type="Rhea" id="RHEA-COMP:13339"/>
        <dbReference type="Rhea" id="RHEA-COMP:13887"/>
        <dbReference type="ChEBI" id="CHEBI:15378"/>
        <dbReference type="ChEBI" id="CHEBI:57540"/>
        <dbReference type="ChEBI" id="CHEBI:57945"/>
        <dbReference type="ChEBI" id="CHEBI:65315"/>
        <dbReference type="ChEBI" id="CHEBI:74443"/>
    </reaction>
</comment>
<evidence type="ECO:0000256" key="3">
    <source>
        <dbReference type="ARBA" id="ARBA00022555"/>
    </source>
</evidence>
<comment type="catalytic activity">
    <reaction evidence="10">
        <text>a 5,6-dihydrouridine in tRNA + NADP(+) = a uridine in tRNA + NADPH + H(+)</text>
        <dbReference type="Rhea" id="RHEA:23624"/>
        <dbReference type="Rhea" id="RHEA-COMP:13339"/>
        <dbReference type="Rhea" id="RHEA-COMP:13887"/>
        <dbReference type="ChEBI" id="CHEBI:15378"/>
        <dbReference type="ChEBI" id="CHEBI:57783"/>
        <dbReference type="ChEBI" id="CHEBI:58349"/>
        <dbReference type="ChEBI" id="CHEBI:65315"/>
        <dbReference type="ChEBI" id="CHEBI:74443"/>
    </reaction>
</comment>
<evidence type="ECO:0000256" key="5">
    <source>
        <dbReference type="ARBA" id="ARBA00022643"/>
    </source>
</evidence>
<comment type="similarity">
    <text evidence="12">Belongs to the dus family.</text>
</comment>
<evidence type="ECO:0000256" key="8">
    <source>
        <dbReference type="ARBA" id="ARBA00022884"/>
    </source>
</evidence>
<evidence type="ECO:0000256" key="1">
    <source>
        <dbReference type="ARBA" id="ARBA00001917"/>
    </source>
</evidence>
<dbReference type="PIRSF" id="PIRSF006621">
    <property type="entry name" value="Dus"/>
    <property type="match status" value="1"/>
</dbReference>
<dbReference type="Gene3D" id="3.20.20.70">
    <property type="entry name" value="Aldolase class I"/>
    <property type="match status" value="1"/>
</dbReference>
<evidence type="ECO:0000256" key="11">
    <source>
        <dbReference type="ARBA" id="ARBA00048802"/>
    </source>
</evidence>
<keyword evidence="7" id="KW-0521">NADP</keyword>
<dbReference type="NCBIfam" id="TIGR00737">
    <property type="entry name" value="nifR3_yhdG"/>
    <property type="match status" value="1"/>
</dbReference>
<comment type="caution">
    <text evidence="16">The sequence shown here is derived from an EMBL/GenBank/DDBJ whole genome shotgun (WGS) entry which is preliminary data.</text>
</comment>
<proteinExistence type="inferred from homology"/>
<gene>
    <name evidence="16" type="primary">dusB</name>
    <name evidence="16" type="ORF">IAD16_05275</name>
</gene>
<dbReference type="PANTHER" id="PTHR45846:SF1">
    <property type="entry name" value="TRNA-DIHYDROURIDINE(47) SYNTHASE [NAD(P)(+)]-LIKE"/>
    <property type="match status" value="1"/>
</dbReference>
<feature type="binding site" evidence="14">
    <location>
        <position position="73"/>
    </location>
    <ligand>
        <name>FMN</name>
        <dbReference type="ChEBI" id="CHEBI:58210"/>
    </ligand>
</feature>
<dbReference type="GO" id="GO:0050660">
    <property type="term" value="F:flavin adenine dinucleotide binding"/>
    <property type="evidence" value="ECO:0007669"/>
    <property type="project" value="InterPro"/>
</dbReference>
<evidence type="ECO:0000313" key="16">
    <source>
        <dbReference type="EMBL" id="HIU27770.1"/>
    </source>
</evidence>
<evidence type="ECO:0000256" key="10">
    <source>
        <dbReference type="ARBA" id="ARBA00048205"/>
    </source>
</evidence>
<dbReference type="PROSITE" id="PS01136">
    <property type="entry name" value="UPF0034"/>
    <property type="match status" value="1"/>
</dbReference>
<dbReference type="InterPro" id="IPR024036">
    <property type="entry name" value="tRNA-dHydroUridine_Synthase_C"/>
</dbReference>
<feature type="domain" description="DUS-like FMN-binding" evidence="15">
    <location>
        <begin position="17"/>
        <end position="314"/>
    </location>
</feature>
<accession>A0A9D1L884</accession>
<reference evidence="16" key="1">
    <citation type="submission" date="2020-10" db="EMBL/GenBank/DDBJ databases">
        <authorList>
            <person name="Gilroy R."/>
        </authorList>
    </citation>
    <scope>NUCLEOTIDE SEQUENCE</scope>
    <source>
        <strain evidence="16">11300</strain>
    </source>
</reference>
<dbReference type="InterPro" id="IPR013785">
    <property type="entry name" value="Aldolase_TIM"/>
</dbReference>
<sequence>MKGLRIGSLILDNPFFLAPLAGITDAPMRRLCHEQGAALTYSEMVSAKGMWYGDKNTGKLLYTYKDEGPVAIQIFGHEPEVIAFAARELSKKDGVMIDINMGCPVPKIVKNGEGSALLKDPDLIYHVVSAAVKNSDLPVTAKIRIGWDEKSINAVETAHAVEAAGAAAIAVHGRTREQYYSGKADWSQIAAVKRAVDIPVIGNGDVTDGSSAVRMMKETGCDFVMIARGALGNPWIFREALAAWKGEPIPQPPSAEEKKTMMLRHLKDLAELKGEYAAVREMRKHVGWYLKGVKGAAAFRGKVNSLTSMADLAEAIKNI</sequence>
<evidence type="ECO:0000256" key="4">
    <source>
        <dbReference type="ARBA" id="ARBA00022630"/>
    </source>
</evidence>
<dbReference type="CDD" id="cd02801">
    <property type="entry name" value="DUS_like_FMN"/>
    <property type="match status" value="1"/>
</dbReference>
<dbReference type="Proteomes" id="UP000824091">
    <property type="component" value="Unassembled WGS sequence"/>
</dbReference>
<evidence type="ECO:0000256" key="6">
    <source>
        <dbReference type="ARBA" id="ARBA00022694"/>
    </source>
</evidence>
<evidence type="ECO:0000256" key="9">
    <source>
        <dbReference type="ARBA" id="ARBA00023002"/>
    </source>
</evidence>
<keyword evidence="5 12" id="KW-0288">FMN</keyword>
<evidence type="ECO:0000256" key="14">
    <source>
        <dbReference type="PIRSR" id="PIRSR006621-2"/>
    </source>
</evidence>
<dbReference type="EC" id="1.3.1.-" evidence="12"/>
<feature type="binding site" evidence="14">
    <location>
        <position position="142"/>
    </location>
    <ligand>
        <name>FMN</name>
        <dbReference type="ChEBI" id="CHEBI:58210"/>
    </ligand>
</feature>
<keyword evidence="4 12" id="KW-0285">Flavoprotein</keyword>
<protein>
    <recommendedName>
        <fullName evidence="12">tRNA-dihydrouridine synthase</fullName>
        <ecNumber evidence="12">1.3.1.-</ecNumber>
    </recommendedName>
</protein>
<feature type="active site" description="Proton donor" evidence="13">
    <location>
        <position position="103"/>
    </location>
</feature>
<keyword evidence="6 12" id="KW-0819">tRNA processing</keyword>
<feature type="binding site" evidence="14">
    <location>
        <position position="172"/>
    </location>
    <ligand>
        <name>FMN</name>
        <dbReference type="ChEBI" id="CHEBI:58210"/>
    </ligand>
</feature>